<dbReference type="GO" id="GO:0036503">
    <property type="term" value="P:ERAD pathway"/>
    <property type="evidence" value="ECO:0007669"/>
    <property type="project" value="TreeGrafter"/>
</dbReference>
<proteinExistence type="inferred from homology"/>
<comment type="similarity">
    <text evidence="1">Belongs to the LCL2 family.</text>
</comment>
<evidence type="ECO:0000256" key="3">
    <source>
        <dbReference type="ARBA" id="ARBA00022729"/>
    </source>
</evidence>
<gene>
    <name evidence="5" type="ORF">AWRI3580_g1139</name>
</gene>
<dbReference type="PANTHER" id="PTHR38425:SF1">
    <property type="entry name" value="LONG CHRONOLOGICAL LIFESPAN PROTEIN 2"/>
    <property type="match status" value="1"/>
</dbReference>
<dbReference type="PANTHER" id="PTHR38425">
    <property type="entry name" value="LONG CHRONOLOGICAL LIFESPAN PROTEIN 2"/>
    <property type="match status" value="1"/>
</dbReference>
<evidence type="ECO:0000313" key="5">
    <source>
        <dbReference type="EMBL" id="OEJ90385.1"/>
    </source>
</evidence>
<dbReference type="AlphaFoldDB" id="A0A1E5RU26"/>
<organism evidence="5 6">
    <name type="scientific">Hanseniaspora uvarum</name>
    <name type="common">Yeast</name>
    <name type="synonym">Kloeckera apiculata</name>
    <dbReference type="NCBI Taxonomy" id="29833"/>
    <lineage>
        <taxon>Eukaryota</taxon>
        <taxon>Fungi</taxon>
        <taxon>Dikarya</taxon>
        <taxon>Ascomycota</taxon>
        <taxon>Saccharomycotina</taxon>
        <taxon>Saccharomycetes</taxon>
        <taxon>Saccharomycodales</taxon>
        <taxon>Saccharomycodaceae</taxon>
        <taxon>Hanseniaspora</taxon>
    </lineage>
</organism>
<keyword evidence="3 4" id="KW-0732">Signal</keyword>
<name>A0A1E5RU26_HANUV</name>
<dbReference type="Proteomes" id="UP000095358">
    <property type="component" value="Unassembled WGS sequence"/>
</dbReference>
<sequence length="138" mass="15879">MANLTLKLSTVLILFTSFLNAFFFQQQQQQQQQHNGQVDIDYQDKFLMNTQCQDYLCPTTLKCVKQAVDCPCPYPGTQMKCLIEEKGKVIDTVCISKPFIENNPSLQEKYDDIKQGYKLKTKGVRDCGWAIEAYYGKV</sequence>
<evidence type="ECO:0000256" key="2">
    <source>
        <dbReference type="ARBA" id="ARBA00018534"/>
    </source>
</evidence>
<comment type="caution">
    <text evidence="5">The sequence shown here is derived from an EMBL/GenBank/DDBJ whole genome shotgun (WGS) entry which is preliminary data.</text>
</comment>
<dbReference type="STRING" id="29833.A0A1E5RU26"/>
<reference evidence="6" key="1">
    <citation type="journal article" date="2016" name="Genome Announc.">
        <title>Genome sequences of three species of Hanseniaspora isolated from spontaneous wine fermentations.</title>
        <authorList>
            <person name="Sternes P.R."/>
            <person name="Lee D."/>
            <person name="Kutyna D.R."/>
            <person name="Borneman A.R."/>
        </authorList>
    </citation>
    <scope>NUCLEOTIDE SEQUENCE [LARGE SCALE GENOMIC DNA]</scope>
    <source>
        <strain evidence="6">AWRI3580</strain>
    </source>
</reference>
<protein>
    <recommendedName>
        <fullName evidence="2">Long chronological lifespan protein 2</fullName>
    </recommendedName>
</protein>
<dbReference type="VEuPathDB" id="FungiDB:AWRI3580_g1139"/>
<evidence type="ECO:0000256" key="4">
    <source>
        <dbReference type="SAM" id="SignalP"/>
    </source>
</evidence>
<evidence type="ECO:0000256" key="1">
    <source>
        <dbReference type="ARBA" id="ARBA00010545"/>
    </source>
</evidence>
<dbReference type="CDD" id="cd23996">
    <property type="entry name" value="LCL2-like"/>
    <property type="match status" value="1"/>
</dbReference>
<evidence type="ECO:0000313" key="6">
    <source>
        <dbReference type="Proteomes" id="UP000095358"/>
    </source>
</evidence>
<feature type="chain" id="PRO_5009184880" description="Long chronological lifespan protein 2" evidence="4">
    <location>
        <begin position="22"/>
        <end position="138"/>
    </location>
</feature>
<accession>A0A1E5RU26</accession>
<dbReference type="OrthoDB" id="2234316at2759"/>
<dbReference type="EMBL" id="LPNN01000003">
    <property type="protein sequence ID" value="OEJ90385.1"/>
    <property type="molecule type" value="Genomic_DNA"/>
</dbReference>
<dbReference type="InterPro" id="IPR034543">
    <property type="entry name" value="LCL2"/>
</dbReference>
<keyword evidence="6" id="KW-1185">Reference proteome</keyword>
<feature type="signal peptide" evidence="4">
    <location>
        <begin position="1"/>
        <end position="21"/>
    </location>
</feature>